<evidence type="ECO:0000256" key="7">
    <source>
        <dbReference type="ARBA" id="ARBA00022692"/>
    </source>
</evidence>
<evidence type="ECO:0000256" key="6">
    <source>
        <dbReference type="ARBA" id="ARBA00022679"/>
    </source>
</evidence>
<reference evidence="18" key="1">
    <citation type="submission" date="2017-11" db="EMBL/GenBank/DDBJ databases">
        <authorList>
            <person name="Zhu W."/>
        </authorList>
    </citation>
    <scope>NUCLEOTIDE SEQUENCE [LARGE SCALE GENOMIC DNA]</scope>
    <source>
        <strain evidence="18">CAU 1183</strain>
    </source>
</reference>
<dbReference type="Gene3D" id="6.10.340.10">
    <property type="match status" value="1"/>
</dbReference>
<keyword evidence="9 17" id="KW-0418">Kinase</keyword>
<evidence type="ECO:0000256" key="11">
    <source>
        <dbReference type="ARBA" id="ARBA00022989"/>
    </source>
</evidence>
<evidence type="ECO:0000256" key="14">
    <source>
        <dbReference type="SAM" id="Phobius"/>
    </source>
</evidence>
<keyword evidence="18" id="KW-1185">Reference proteome</keyword>
<dbReference type="CDD" id="cd00082">
    <property type="entry name" value="HisKA"/>
    <property type="match status" value="1"/>
</dbReference>
<dbReference type="InterPro" id="IPR005467">
    <property type="entry name" value="His_kinase_dom"/>
</dbReference>
<organism evidence="17 18">
    <name type="scientific">Oceanobacillus arenosus</name>
    <dbReference type="NCBI Taxonomy" id="1229153"/>
    <lineage>
        <taxon>Bacteria</taxon>
        <taxon>Bacillati</taxon>
        <taxon>Bacillota</taxon>
        <taxon>Bacilli</taxon>
        <taxon>Bacillales</taxon>
        <taxon>Bacillaceae</taxon>
        <taxon>Oceanobacillus</taxon>
    </lineage>
</organism>
<evidence type="ECO:0000313" key="17">
    <source>
        <dbReference type="EMBL" id="RDW18102.1"/>
    </source>
</evidence>
<evidence type="ECO:0000256" key="5">
    <source>
        <dbReference type="ARBA" id="ARBA00022553"/>
    </source>
</evidence>
<feature type="domain" description="Histidine kinase" evidence="15">
    <location>
        <begin position="255"/>
        <end position="453"/>
    </location>
</feature>
<dbReference type="EC" id="2.7.13.3" evidence="3"/>
<evidence type="ECO:0000256" key="13">
    <source>
        <dbReference type="ARBA" id="ARBA00023136"/>
    </source>
</evidence>
<evidence type="ECO:0000259" key="16">
    <source>
        <dbReference type="PROSITE" id="PS50885"/>
    </source>
</evidence>
<dbReference type="OrthoDB" id="14660at2"/>
<dbReference type="GO" id="GO:0005524">
    <property type="term" value="F:ATP binding"/>
    <property type="evidence" value="ECO:0007669"/>
    <property type="project" value="UniProtKB-KW"/>
</dbReference>
<dbReference type="SUPFAM" id="SSF55874">
    <property type="entry name" value="ATPase domain of HSP90 chaperone/DNA topoisomerase II/histidine kinase"/>
    <property type="match status" value="1"/>
</dbReference>
<comment type="caution">
    <text evidence="17">The sequence shown here is derived from an EMBL/GenBank/DDBJ whole genome shotgun (WGS) entry which is preliminary data.</text>
</comment>
<dbReference type="InterPro" id="IPR036890">
    <property type="entry name" value="HATPase_C_sf"/>
</dbReference>
<evidence type="ECO:0000313" key="18">
    <source>
        <dbReference type="Proteomes" id="UP000257143"/>
    </source>
</evidence>
<keyword evidence="11 14" id="KW-1133">Transmembrane helix</keyword>
<dbReference type="AlphaFoldDB" id="A0A3D8PQW4"/>
<dbReference type="EMBL" id="PIOC01000017">
    <property type="protein sequence ID" value="RDW18102.1"/>
    <property type="molecule type" value="Genomic_DNA"/>
</dbReference>
<evidence type="ECO:0000256" key="9">
    <source>
        <dbReference type="ARBA" id="ARBA00022777"/>
    </source>
</evidence>
<dbReference type="Proteomes" id="UP000257143">
    <property type="component" value="Unassembled WGS sequence"/>
</dbReference>
<dbReference type="PANTHER" id="PTHR45528">
    <property type="entry name" value="SENSOR HISTIDINE KINASE CPXA"/>
    <property type="match status" value="1"/>
</dbReference>
<dbReference type="RefSeq" id="WP_115773284.1">
    <property type="nucleotide sequence ID" value="NZ_PIOC01000017.1"/>
</dbReference>
<keyword evidence="6" id="KW-0808">Transferase</keyword>
<dbReference type="SMART" id="SM00387">
    <property type="entry name" value="HATPase_c"/>
    <property type="match status" value="1"/>
</dbReference>
<evidence type="ECO:0000256" key="10">
    <source>
        <dbReference type="ARBA" id="ARBA00022840"/>
    </source>
</evidence>
<dbReference type="PROSITE" id="PS50885">
    <property type="entry name" value="HAMP"/>
    <property type="match status" value="1"/>
</dbReference>
<evidence type="ECO:0000256" key="12">
    <source>
        <dbReference type="ARBA" id="ARBA00023012"/>
    </source>
</evidence>
<feature type="domain" description="HAMP" evidence="16">
    <location>
        <begin position="218"/>
        <end position="240"/>
    </location>
</feature>
<evidence type="ECO:0000256" key="8">
    <source>
        <dbReference type="ARBA" id="ARBA00022741"/>
    </source>
</evidence>
<evidence type="ECO:0000256" key="3">
    <source>
        <dbReference type="ARBA" id="ARBA00012438"/>
    </source>
</evidence>
<accession>A0A3D8PQW4</accession>
<dbReference type="GO" id="GO:0005886">
    <property type="term" value="C:plasma membrane"/>
    <property type="evidence" value="ECO:0007669"/>
    <property type="project" value="UniProtKB-SubCell"/>
</dbReference>
<sequence length="453" mass="51642">MNILQSLMARYLLLILFALVLIPLIPAVYYSSNILFNNKLYDTEELEGLWKRSAAALDGQEAEVIDHRLQSIKNKYPEAEVFWINGSGESRFIEDRPTNIPRNWTFADSLAFMEERKFYVDTFLQNREPQDIYTTSALIGNDPMQGIMVFQMALSKTNIGSLSIDYLFIAFFLFVSGSFLVISWFFFINIRKRLVKLGLAMSLSGDEGIPDEVVIKKKDEIGRLEDAFNEMISQLRSSKKSEQKEENLRKQLIANMSHDLRTPLTVMRQHVYSAKNAPSSSNGIESLQIVENKLGDMDKMINNLLSYTLLSAGKHPIEMKETDILDEVRKVVAEWYPIFEEHKFEIDIDLAEIPLIWKVDPIWFKSILDNVTQNVIRNARSGRYIGIKTIERDGSSFIAIKDNGEGFEHESEDKGAGIGLSIVSLMIKEMNLEWDISTSSAGTSIYIGSKKVI</sequence>
<evidence type="ECO:0000256" key="4">
    <source>
        <dbReference type="ARBA" id="ARBA00022475"/>
    </source>
</evidence>
<dbReference type="PANTHER" id="PTHR45528:SF1">
    <property type="entry name" value="SENSOR HISTIDINE KINASE CPXA"/>
    <property type="match status" value="1"/>
</dbReference>
<dbReference type="SUPFAM" id="SSF47384">
    <property type="entry name" value="Homodimeric domain of signal transducing histidine kinase"/>
    <property type="match status" value="1"/>
</dbReference>
<keyword evidence="10" id="KW-0067">ATP-binding</keyword>
<keyword evidence="12" id="KW-0902">Two-component regulatory system</keyword>
<dbReference type="InterPro" id="IPR050398">
    <property type="entry name" value="HssS/ArlS-like"/>
</dbReference>
<protein>
    <recommendedName>
        <fullName evidence="3">histidine kinase</fullName>
        <ecNumber evidence="3">2.7.13.3</ecNumber>
    </recommendedName>
</protein>
<dbReference type="PROSITE" id="PS50109">
    <property type="entry name" value="HIS_KIN"/>
    <property type="match status" value="1"/>
</dbReference>
<dbReference type="Gene3D" id="1.10.287.130">
    <property type="match status" value="1"/>
</dbReference>
<dbReference type="Pfam" id="PF00512">
    <property type="entry name" value="HisKA"/>
    <property type="match status" value="1"/>
</dbReference>
<name>A0A3D8PQW4_9BACI</name>
<comment type="catalytic activity">
    <reaction evidence="1">
        <text>ATP + protein L-histidine = ADP + protein N-phospho-L-histidine.</text>
        <dbReference type="EC" id="2.7.13.3"/>
    </reaction>
</comment>
<feature type="transmembrane region" description="Helical" evidence="14">
    <location>
        <begin position="166"/>
        <end position="187"/>
    </location>
</feature>
<dbReference type="SMART" id="SM00388">
    <property type="entry name" value="HisKA"/>
    <property type="match status" value="1"/>
</dbReference>
<keyword evidence="13 14" id="KW-0472">Membrane</keyword>
<evidence type="ECO:0000256" key="2">
    <source>
        <dbReference type="ARBA" id="ARBA00004651"/>
    </source>
</evidence>
<proteinExistence type="predicted"/>
<dbReference type="InterPro" id="IPR003594">
    <property type="entry name" value="HATPase_dom"/>
</dbReference>
<keyword evidence="5" id="KW-0597">Phosphoprotein</keyword>
<gene>
    <name evidence="17" type="ORF">CWR48_10935</name>
</gene>
<dbReference type="InterPro" id="IPR003660">
    <property type="entry name" value="HAMP_dom"/>
</dbReference>
<evidence type="ECO:0000256" key="1">
    <source>
        <dbReference type="ARBA" id="ARBA00000085"/>
    </source>
</evidence>
<dbReference type="InterPro" id="IPR003661">
    <property type="entry name" value="HisK_dim/P_dom"/>
</dbReference>
<dbReference type="Pfam" id="PF02518">
    <property type="entry name" value="HATPase_c"/>
    <property type="match status" value="1"/>
</dbReference>
<dbReference type="GO" id="GO:0000155">
    <property type="term" value="F:phosphorelay sensor kinase activity"/>
    <property type="evidence" value="ECO:0007669"/>
    <property type="project" value="InterPro"/>
</dbReference>
<dbReference type="Gene3D" id="3.30.565.10">
    <property type="entry name" value="Histidine kinase-like ATPase, C-terminal domain"/>
    <property type="match status" value="1"/>
</dbReference>
<keyword evidence="7 14" id="KW-0812">Transmembrane</keyword>
<keyword evidence="8" id="KW-0547">Nucleotide-binding</keyword>
<keyword evidence="4" id="KW-1003">Cell membrane</keyword>
<comment type="subcellular location">
    <subcellularLocation>
        <location evidence="2">Cell membrane</location>
        <topology evidence="2">Multi-pass membrane protein</topology>
    </subcellularLocation>
</comment>
<evidence type="ECO:0000259" key="15">
    <source>
        <dbReference type="PROSITE" id="PS50109"/>
    </source>
</evidence>
<dbReference type="CDD" id="cd06225">
    <property type="entry name" value="HAMP"/>
    <property type="match status" value="1"/>
</dbReference>
<dbReference type="InterPro" id="IPR036097">
    <property type="entry name" value="HisK_dim/P_sf"/>
</dbReference>